<dbReference type="AlphaFoldDB" id="A0A2R6W756"/>
<name>A0A2R6W756_MARPO</name>
<proteinExistence type="predicted"/>
<reference evidence="2" key="1">
    <citation type="journal article" date="2017" name="Cell">
        <title>Insights into land plant evolution garnered from the Marchantia polymorpha genome.</title>
        <authorList>
            <person name="Bowman J.L."/>
            <person name="Kohchi T."/>
            <person name="Yamato K.T."/>
            <person name="Jenkins J."/>
            <person name="Shu S."/>
            <person name="Ishizaki K."/>
            <person name="Yamaoka S."/>
            <person name="Nishihama R."/>
            <person name="Nakamura Y."/>
            <person name="Berger F."/>
            <person name="Adam C."/>
            <person name="Aki S.S."/>
            <person name="Althoff F."/>
            <person name="Araki T."/>
            <person name="Arteaga-Vazquez M.A."/>
            <person name="Balasubrmanian S."/>
            <person name="Barry K."/>
            <person name="Bauer D."/>
            <person name="Boehm C.R."/>
            <person name="Briginshaw L."/>
            <person name="Caballero-Perez J."/>
            <person name="Catarino B."/>
            <person name="Chen F."/>
            <person name="Chiyoda S."/>
            <person name="Chovatia M."/>
            <person name="Davies K.M."/>
            <person name="Delmans M."/>
            <person name="Demura T."/>
            <person name="Dierschke T."/>
            <person name="Dolan L."/>
            <person name="Dorantes-Acosta A.E."/>
            <person name="Eklund D.M."/>
            <person name="Florent S.N."/>
            <person name="Flores-Sandoval E."/>
            <person name="Fujiyama A."/>
            <person name="Fukuzawa H."/>
            <person name="Galik B."/>
            <person name="Grimanelli D."/>
            <person name="Grimwood J."/>
            <person name="Grossniklaus U."/>
            <person name="Hamada T."/>
            <person name="Haseloff J."/>
            <person name="Hetherington A.J."/>
            <person name="Higo A."/>
            <person name="Hirakawa Y."/>
            <person name="Hundley H.N."/>
            <person name="Ikeda Y."/>
            <person name="Inoue K."/>
            <person name="Inoue S.I."/>
            <person name="Ishida S."/>
            <person name="Jia Q."/>
            <person name="Kakita M."/>
            <person name="Kanazawa T."/>
            <person name="Kawai Y."/>
            <person name="Kawashima T."/>
            <person name="Kennedy M."/>
            <person name="Kinose K."/>
            <person name="Kinoshita T."/>
            <person name="Kohara Y."/>
            <person name="Koide E."/>
            <person name="Komatsu K."/>
            <person name="Kopischke S."/>
            <person name="Kubo M."/>
            <person name="Kyozuka J."/>
            <person name="Lagercrantz U."/>
            <person name="Lin S.S."/>
            <person name="Lindquist E."/>
            <person name="Lipzen A.M."/>
            <person name="Lu C.W."/>
            <person name="De Luna E."/>
            <person name="Martienssen R.A."/>
            <person name="Minamino N."/>
            <person name="Mizutani M."/>
            <person name="Mizutani M."/>
            <person name="Mochizuki N."/>
            <person name="Monte I."/>
            <person name="Mosher R."/>
            <person name="Nagasaki H."/>
            <person name="Nakagami H."/>
            <person name="Naramoto S."/>
            <person name="Nishitani K."/>
            <person name="Ohtani M."/>
            <person name="Okamoto T."/>
            <person name="Okumura M."/>
            <person name="Phillips J."/>
            <person name="Pollak B."/>
            <person name="Reinders A."/>
            <person name="Rovekamp M."/>
            <person name="Sano R."/>
            <person name="Sawa S."/>
            <person name="Schmid M.W."/>
            <person name="Shirakawa M."/>
            <person name="Solano R."/>
            <person name="Spunde A."/>
            <person name="Suetsugu N."/>
            <person name="Sugano S."/>
            <person name="Sugiyama A."/>
            <person name="Sun R."/>
            <person name="Suzuki Y."/>
            <person name="Takenaka M."/>
            <person name="Takezawa D."/>
            <person name="Tomogane H."/>
            <person name="Tsuzuki M."/>
            <person name="Ueda T."/>
            <person name="Umeda M."/>
            <person name="Ward J.M."/>
            <person name="Watanabe Y."/>
            <person name="Yazaki K."/>
            <person name="Yokoyama R."/>
            <person name="Yoshitake Y."/>
            <person name="Yotsui I."/>
            <person name="Zachgo S."/>
            <person name="Schmutz J."/>
        </authorList>
    </citation>
    <scope>NUCLEOTIDE SEQUENCE [LARGE SCALE GENOMIC DNA]</scope>
    <source>
        <strain evidence="2">Tak-1</strain>
    </source>
</reference>
<sequence length="96" mass="11440">MISLGKMMNFLFFRPKVETKFFFNSFCRPKVELNSFNLYSPNTWISVLCTFLRNYSTCPVFGTSTMLQPFLLKENSCFNVLRLRMRVAVLFVVRKW</sequence>
<organism evidence="1 2">
    <name type="scientific">Marchantia polymorpha</name>
    <name type="common">Common liverwort</name>
    <name type="synonym">Marchantia aquatica</name>
    <dbReference type="NCBI Taxonomy" id="3197"/>
    <lineage>
        <taxon>Eukaryota</taxon>
        <taxon>Viridiplantae</taxon>
        <taxon>Streptophyta</taxon>
        <taxon>Embryophyta</taxon>
        <taxon>Marchantiophyta</taxon>
        <taxon>Marchantiopsida</taxon>
        <taxon>Marchantiidae</taxon>
        <taxon>Marchantiales</taxon>
        <taxon>Marchantiaceae</taxon>
        <taxon>Marchantia</taxon>
    </lineage>
</organism>
<keyword evidence="2" id="KW-1185">Reference proteome</keyword>
<evidence type="ECO:0000313" key="2">
    <source>
        <dbReference type="Proteomes" id="UP000244005"/>
    </source>
</evidence>
<evidence type="ECO:0000313" key="1">
    <source>
        <dbReference type="EMBL" id="PTQ29685.1"/>
    </source>
</evidence>
<gene>
    <name evidence="1" type="ORF">MARPO_0136s0013</name>
</gene>
<protein>
    <submittedName>
        <fullName evidence="1">Uncharacterized protein</fullName>
    </submittedName>
</protein>
<accession>A0A2R6W756</accession>
<dbReference type="Proteomes" id="UP000244005">
    <property type="component" value="Unassembled WGS sequence"/>
</dbReference>
<dbReference type="EMBL" id="KZ772808">
    <property type="protein sequence ID" value="PTQ29685.1"/>
    <property type="molecule type" value="Genomic_DNA"/>
</dbReference>